<dbReference type="CDD" id="cd14337">
    <property type="entry name" value="UBA_MARK_Par1"/>
    <property type="match status" value="1"/>
</dbReference>
<feature type="compositionally biased region" description="Low complexity" evidence="13">
    <location>
        <begin position="416"/>
        <end position="425"/>
    </location>
</feature>
<evidence type="ECO:0000256" key="2">
    <source>
        <dbReference type="ARBA" id="ARBA00006234"/>
    </source>
</evidence>
<dbReference type="RefSeq" id="XP_070139768.1">
    <property type="nucleotide sequence ID" value="XM_070283667.1"/>
</dbReference>
<dbReference type="SUPFAM" id="SSF56112">
    <property type="entry name" value="Protein kinase-like (PK-like)"/>
    <property type="match status" value="1"/>
</dbReference>
<dbReference type="InterPro" id="IPR001772">
    <property type="entry name" value="KA1_dom"/>
</dbReference>
<feature type="region of interest" description="Disordered" evidence="13">
    <location>
        <begin position="186"/>
        <end position="209"/>
    </location>
</feature>
<evidence type="ECO:0000259" key="15">
    <source>
        <dbReference type="PROSITE" id="PS50030"/>
    </source>
</evidence>
<reference evidence="18" key="2">
    <citation type="submission" date="2025-08" db="UniProtKB">
        <authorList>
            <consortium name="RefSeq"/>
        </authorList>
    </citation>
    <scope>IDENTIFICATION</scope>
    <source>
        <strain evidence="18">14028-0561.14</strain>
        <tissue evidence="18">Whole fly</tissue>
    </source>
</reference>
<evidence type="ECO:0000256" key="5">
    <source>
        <dbReference type="ARBA" id="ARBA00022527"/>
    </source>
</evidence>
<feature type="compositionally biased region" description="Polar residues" evidence="13">
    <location>
        <begin position="973"/>
        <end position="1016"/>
    </location>
</feature>
<feature type="region of interest" description="Disordered" evidence="13">
    <location>
        <begin position="937"/>
        <end position="1074"/>
    </location>
</feature>
<proteinExistence type="inferred from homology"/>
<keyword evidence="7 12" id="KW-0547">Nucleotide-binding</keyword>
<feature type="domain" description="UBA" evidence="15">
    <location>
        <begin position="771"/>
        <end position="813"/>
    </location>
</feature>
<evidence type="ECO:0000256" key="12">
    <source>
        <dbReference type="PROSITE-ProRule" id="PRU10141"/>
    </source>
</evidence>
<feature type="domain" description="Protein kinase" evidence="14">
    <location>
        <begin position="501"/>
        <end position="752"/>
    </location>
</feature>
<dbReference type="PROSITE" id="PS00108">
    <property type="entry name" value="PROTEIN_KINASE_ST"/>
    <property type="match status" value="1"/>
</dbReference>
<dbReference type="GeneID" id="108076680"/>
<evidence type="ECO:0000259" key="16">
    <source>
        <dbReference type="PROSITE" id="PS50032"/>
    </source>
</evidence>
<dbReference type="SMART" id="SM00165">
    <property type="entry name" value="UBA"/>
    <property type="match status" value="1"/>
</dbReference>
<dbReference type="GO" id="GO:0016301">
    <property type="term" value="F:kinase activity"/>
    <property type="evidence" value="ECO:0007669"/>
    <property type="project" value="UniProtKB-KW"/>
</dbReference>
<evidence type="ECO:0000256" key="11">
    <source>
        <dbReference type="ARBA" id="ARBA00048679"/>
    </source>
</evidence>
<comment type="catalytic activity">
    <reaction evidence="11">
        <text>L-seryl-[protein] + ATP = O-phospho-L-seryl-[protein] + ADP + H(+)</text>
        <dbReference type="Rhea" id="RHEA:17989"/>
        <dbReference type="Rhea" id="RHEA-COMP:9863"/>
        <dbReference type="Rhea" id="RHEA-COMP:11604"/>
        <dbReference type="ChEBI" id="CHEBI:15378"/>
        <dbReference type="ChEBI" id="CHEBI:29999"/>
        <dbReference type="ChEBI" id="CHEBI:30616"/>
        <dbReference type="ChEBI" id="CHEBI:83421"/>
        <dbReference type="ChEBI" id="CHEBI:456216"/>
        <dbReference type="EC" id="2.7.11.1"/>
    </reaction>
</comment>
<evidence type="ECO:0000256" key="1">
    <source>
        <dbReference type="ARBA" id="ARBA00004496"/>
    </source>
</evidence>
<feature type="domain" description="KA1" evidence="16">
    <location>
        <begin position="1148"/>
        <end position="1197"/>
    </location>
</feature>
<dbReference type="Proteomes" id="UP001652661">
    <property type="component" value="Chromosome 2R"/>
</dbReference>
<dbReference type="InterPro" id="IPR008271">
    <property type="entry name" value="Ser/Thr_kinase_AS"/>
</dbReference>
<dbReference type="PROSITE" id="PS50030">
    <property type="entry name" value="UBA"/>
    <property type="match status" value="1"/>
</dbReference>
<keyword evidence="4" id="KW-0963">Cytoplasm</keyword>
<comment type="catalytic activity">
    <reaction evidence="10">
        <text>L-threonyl-[protein] + ATP = O-phospho-L-threonyl-[protein] + ADP + H(+)</text>
        <dbReference type="Rhea" id="RHEA:46608"/>
        <dbReference type="Rhea" id="RHEA-COMP:11060"/>
        <dbReference type="Rhea" id="RHEA-COMP:11605"/>
        <dbReference type="ChEBI" id="CHEBI:15378"/>
        <dbReference type="ChEBI" id="CHEBI:30013"/>
        <dbReference type="ChEBI" id="CHEBI:30616"/>
        <dbReference type="ChEBI" id="CHEBI:61977"/>
        <dbReference type="ChEBI" id="CHEBI:456216"/>
        <dbReference type="EC" id="2.7.11.1"/>
    </reaction>
</comment>
<evidence type="ECO:0000256" key="4">
    <source>
        <dbReference type="ARBA" id="ARBA00022490"/>
    </source>
</evidence>
<dbReference type="Gene3D" id="3.30.310.80">
    <property type="entry name" value="Kinase associated domain 1, KA1"/>
    <property type="match status" value="1"/>
</dbReference>
<dbReference type="PROSITE" id="PS00107">
    <property type="entry name" value="PROTEIN_KINASE_ATP"/>
    <property type="match status" value="1"/>
</dbReference>
<feature type="compositionally biased region" description="Low complexity" evidence="13">
    <location>
        <begin position="824"/>
        <end position="848"/>
    </location>
</feature>
<feature type="region of interest" description="Disordered" evidence="13">
    <location>
        <begin position="1"/>
        <end position="65"/>
    </location>
</feature>
<feature type="region of interest" description="Disordered" evidence="13">
    <location>
        <begin position="369"/>
        <end position="462"/>
    </location>
</feature>
<organism evidence="17 18">
    <name type="scientific">Drosophila kikkawai</name>
    <name type="common">Fruit fly</name>
    <dbReference type="NCBI Taxonomy" id="30033"/>
    <lineage>
        <taxon>Eukaryota</taxon>
        <taxon>Metazoa</taxon>
        <taxon>Ecdysozoa</taxon>
        <taxon>Arthropoda</taxon>
        <taxon>Hexapoda</taxon>
        <taxon>Insecta</taxon>
        <taxon>Pterygota</taxon>
        <taxon>Neoptera</taxon>
        <taxon>Endopterygota</taxon>
        <taxon>Diptera</taxon>
        <taxon>Brachycera</taxon>
        <taxon>Muscomorpha</taxon>
        <taxon>Ephydroidea</taxon>
        <taxon>Drosophilidae</taxon>
        <taxon>Drosophila</taxon>
        <taxon>Sophophora</taxon>
    </lineage>
</organism>
<feature type="binding site" evidence="12">
    <location>
        <position position="530"/>
    </location>
    <ligand>
        <name>ATP</name>
        <dbReference type="ChEBI" id="CHEBI:30616"/>
    </ligand>
</feature>
<dbReference type="EC" id="2.7.11.1" evidence="3"/>
<evidence type="ECO:0000313" key="18">
    <source>
        <dbReference type="RefSeq" id="XP_070139768.1"/>
    </source>
</evidence>
<evidence type="ECO:0000259" key="14">
    <source>
        <dbReference type="PROSITE" id="PS50011"/>
    </source>
</evidence>
<dbReference type="InterPro" id="IPR015940">
    <property type="entry name" value="UBA"/>
</dbReference>
<feature type="region of interest" description="Disordered" evidence="13">
    <location>
        <begin position="816"/>
        <end position="878"/>
    </location>
</feature>
<evidence type="ECO:0000313" key="17">
    <source>
        <dbReference type="Proteomes" id="UP001652661"/>
    </source>
</evidence>
<name>A0ABM4GAM2_DROKI</name>
<keyword evidence="6" id="KW-0808">Transferase</keyword>
<dbReference type="InterPro" id="IPR017441">
    <property type="entry name" value="Protein_kinase_ATP_BS"/>
</dbReference>
<evidence type="ECO:0000256" key="9">
    <source>
        <dbReference type="ARBA" id="ARBA00022840"/>
    </source>
</evidence>
<gene>
    <name evidence="18" type="primary">par-1</name>
</gene>
<keyword evidence="5" id="KW-0723">Serine/threonine-protein kinase</keyword>
<evidence type="ECO:0000256" key="10">
    <source>
        <dbReference type="ARBA" id="ARBA00047899"/>
    </source>
</evidence>
<feature type="compositionally biased region" description="Low complexity" evidence="13">
    <location>
        <begin position="301"/>
        <end position="336"/>
    </location>
</feature>
<reference evidence="17" key="1">
    <citation type="submission" date="2025-05" db="UniProtKB">
        <authorList>
            <consortium name="RefSeq"/>
        </authorList>
    </citation>
    <scope>NUCLEOTIDE SEQUENCE [LARGE SCALE GENOMIC DNA]</scope>
    <source>
        <strain evidence="17">14028-0561.14</strain>
    </source>
</reference>
<dbReference type="Gene3D" id="3.30.200.20">
    <property type="entry name" value="Phosphorylase Kinase, domain 1"/>
    <property type="match status" value="1"/>
</dbReference>
<feature type="region of interest" description="Disordered" evidence="13">
    <location>
        <begin position="286"/>
        <end position="338"/>
    </location>
</feature>
<dbReference type="Gene3D" id="1.10.8.10">
    <property type="entry name" value="DNA helicase RuvA subunit, C-terminal domain"/>
    <property type="match status" value="1"/>
</dbReference>
<dbReference type="InterPro" id="IPR049508">
    <property type="entry name" value="MARK1-4_cat"/>
</dbReference>
<evidence type="ECO:0000256" key="6">
    <source>
        <dbReference type="ARBA" id="ARBA00022679"/>
    </source>
</evidence>
<dbReference type="PANTHER" id="PTHR24346:SF82">
    <property type="entry name" value="KP78A-RELATED"/>
    <property type="match status" value="1"/>
</dbReference>
<evidence type="ECO:0000256" key="8">
    <source>
        <dbReference type="ARBA" id="ARBA00022777"/>
    </source>
</evidence>
<feature type="compositionally biased region" description="Low complexity" evidence="13">
    <location>
        <begin position="44"/>
        <end position="63"/>
    </location>
</feature>
<feature type="compositionally biased region" description="Polar residues" evidence="13">
    <location>
        <begin position="940"/>
        <end position="962"/>
    </location>
</feature>
<dbReference type="SUPFAM" id="SSF103243">
    <property type="entry name" value="KA1-like"/>
    <property type="match status" value="1"/>
</dbReference>
<accession>A0ABM4GAM2</accession>
<dbReference type="Pfam" id="PF02149">
    <property type="entry name" value="KA1"/>
    <property type="match status" value="1"/>
</dbReference>
<keyword evidence="17" id="KW-1185">Reference proteome</keyword>
<feature type="compositionally biased region" description="Polar residues" evidence="13">
    <location>
        <begin position="1"/>
        <end position="11"/>
    </location>
</feature>
<keyword evidence="8 18" id="KW-0418">Kinase</keyword>
<dbReference type="Gene3D" id="1.10.510.10">
    <property type="entry name" value="Transferase(Phosphotransferase) domain 1"/>
    <property type="match status" value="1"/>
</dbReference>
<keyword evidence="9 12" id="KW-0067">ATP-binding</keyword>
<feature type="compositionally biased region" description="Polar residues" evidence="13">
    <location>
        <begin position="1042"/>
        <end position="1070"/>
    </location>
</feature>
<comment type="subcellular location">
    <subcellularLocation>
        <location evidence="1">Cytoplasm</location>
    </subcellularLocation>
</comment>
<dbReference type="InterPro" id="IPR011009">
    <property type="entry name" value="Kinase-like_dom_sf"/>
</dbReference>
<evidence type="ECO:0000256" key="7">
    <source>
        <dbReference type="ARBA" id="ARBA00022741"/>
    </source>
</evidence>
<comment type="similarity">
    <text evidence="2">Belongs to the protein kinase superfamily. CAMK Ser/Thr protein kinase family. SNF1 subfamily.</text>
</comment>
<sequence length="1197" mass="129183">MEATGSTTTPDLNRGDATRKSVRLYAARKGAAPAPPKLSVATPSSSASNQTNNNNNNISSSDNLPATEVEQTYLATKDLGSLAIADDESVVELRRREVKAAPLPRIAVSALPTLQPHPQPRAPERQQKLPAPRNLLSTEDDAGVSFALGSIEKHIHNVEESFKQHQQQQQNSQSSMDVMKMEIKRKQSKRYGETENLLRPGISDMSSENDFQYLGGRRAGELDESNELMLSEFQRGSDGRSSIGAYSKNSAAASSGANAVKAKLARTASDTKNNDTVLAMRATLKQKQHIQDEKQPAVWRPAGTAPTPAARSSFTTSNSSAVSGSASRGGSSNSVVDGVAPSKVTATTISAAKRREENLRQFEALLAQKSSHRQASSGGGGSGASGAASSKRRSERPIVAPIPPYNSSRTEHVTTSSSASSSARASADHRSTETHGSGSGSGSGAAAPPPVGHHRSSHAPSAVTNRSNVYSNHVAQGSPNMQMRSSAPMRWRATEEHIGKYKLIKTIGKGNFAKVKLAKHLPTGKEVAIKIIDKTQLNPGSLQKLFREVRIMKMLDHPNIVKLFQVIETEKTLYLIMEYASGGEVFDYLVLHGRMKEKEARVKFRQIVSAVQYCHQKRIIHRDLKAENLLLDSELNIKIADFGFSNEFTPGSKLDTFCGSPPYAAPELFQGKKYDGPEVDVWSLGVILYTLVSGSLPFDGSTLRELRERVLRGKYRIPFYMSTDCENLLRKFLVLNPAKRASLETIMGDKWMNMGFEEDELKPYIEPKADLADPKRIGKTEALVAMGYNRQDIEASLSQVRYDDVFATYLLLGRKSTDPESDGSRSGSSLSLRNISGNDAGANAGSASVQSPTHRGVHRSISASSTKPSRRASSGVGPTNATATVAAAAAAGGGVGSVNPSNNYNAAGSAADRASVGSNFKRQNTIDSATIKENTARLAAQNQRPASATQKMLTTADTTLNSPAKPRTATKYDPTNGNRTVSGTSGIIPRRSTTLYEKTSSTEKTNVIPAETNSGSAAPAGKGHTKSASVSSPRPSADGCVSVSNDPLGTRGRNNTALEYSGTSGASGDSSHPGRMSFFSKLSSRFSKRQTTTEEPAKPRVLRFTWSMKTTSPLMPDQIMQKIREVLDQNNCDYEQRERFVLWCVHGDPNTDSLVQWEIEVCKLPRLSLNGVRFKRISGTSIGFKNIASRIAFDLRL</sequence>
<dbReference type="Pfam" id="PF00069">
    <property type="entry name" value="Pkinase"/>
    <property type="match status" value="1"/>
</dbReference>
<dbReference type="PANTHER" id="PTHR24346">
    <property type="entry name" value="MAP/MICROTUBULE AFFINITY-REGULATING KINASE"/>
    <property type="match status" value="1"/>
</dbReference>
<protein>
    <recommendedName>
        <fullName evidence="3">non-specific serine/threonine protein kinase</fullName>
        <ecNumber evidence="3">2.7.11.1</ecNumber>
    </recommendedName>
</protein>
<dbReference type="CDD" id="cd12196">
    <property type="entry name" value="MARK1-3_C"/>
    <property type="match status" value="1"/>
</dbReference>
<evidence type="ECO:0000256" key="3">
    <source>
        <dbReference type="ARBA" id="ARBA00012513"/>
    </source>
</evidence>
<dbReference type="CDD" id="cd14072">
    <property type="entry name" value="STKc_MARK"/>
    <property type="match status" value="1"/>
</dbReference>
<dbReference type="PROSITE" id="PS50011">
    <property type="entry name" value="PROTEIN_KINASE_DOM"/>
    <property type="match status" value="1"/>
</dbReference>
<evidence type="ECO:0000256" key="13">
    <source>
        <dbReference type="SAM" id="MobiDB-lite"/>
    </source>
</evidence>
<dbReference type="InterPro" id="IPR028375">
    <property type="entry name" value="KA1/Ssp2_C"/>
</dbReference>
<dbReference type="InterPro" id="IPR000719">
    <property type="entry name" value="Prot_kinase_dom"/>
</dbReference>
<dbReference type="PROSITE" id="PS50032">
    <property type="entry name" value="KA1"/>
    <property type="match status" value="1"/>
</dbReference>
<dbReference type="SMART" id="SM00220">
    <property type="entry name" value="S_TKc"/>
    <property type="match status" value="1"/>
</dbReference>